<dbReference type="InterPro" id="IPR003961">
    <property type="entry name" value="FN3_dom"/>
</dbReference>
<comment type="caution">
    <text evidence="2">The sequence shown here is derived from an EMBL/GenBank/DDBJ whole genome shotgun (WGS) entry which is preliminary data.</text>
</comment>
<organism evidence="2 3">
    <name type="scientific">Owenia fusiformis</name>
    <name type="common">Polychaete worm</name>
    <dbReference type="NCBI Taxonomy" id="6347"/>
    <lineage>
        <taxon>Eukaryota</taxon>
        <taxon>Metazoa</taxon>
        <taxon>Spiralia</taxon>
        <taxon>Lophotrochozoa</taxon>
        <taxon>Annelida</taxon>
        <taxon>Polychaeta</taxon>
        <taxon>Sedentaria</taxon>
        <taxon>Canalipalpata</taxon>
        <taxon>Sabellida</taxon>
        <taxon>Oweniida</taxon>
        <taxon>Oweniidae</taxon>
        <taxon>Owenia</taxon>
    </lineage>
</organism>
<dbReference type="Pfam" id="PF00041">
    <property type="entry name" value="fn3"/>
    <property type="match status" value="1"/>
</dbReference>
<dbReference type="Gene3D" id="2.60.40.10">
    <property type="entry name" value="Immunoglobulins"/>
    <property type="match status" value="1"/>
</dbReference>
<gene>
    <name evidence="2" type="ORF">OFUS_LOCUS23750</name>
</gene>
<dbReference type="EMBL" id="CAIIXF020000011">
    <property type="protein sequence ID" value="CAH1799780.1"/>
    <property type="molecule type" value="Genomic_DNA"/>
</dbReference>
<dbReference type="InterPro" id="IPR013783">
    <property type="entry name" value="Ig-like_fold"/>
</dbReference>
<protein>
    <recommendedName>
        <fullName evidence="1">Fibronectin type-III domain-containing protein</fullName>
    </recommendedName>
</protein>
<dbReference type="AlphaFoldDB" id="A0A8S4Q2G7"/>
<evidence type="ECO:0000259" key="1">
    <source>
        <dbReference type="PROSITE" id="PS50853"/>
    </source>
</evidence>
<keyword evidence="3" id="KW-1185">Reference proteome</keyword>
<evidence type="ECO:0000313" key="2">
    <source>
        <dbReference type="EMBL" id="CAH1799780.1"/>
    </source>
</evidence>
<feature type="non-terminal residue" evidence="2">
    <location>
        <position position="1"/>
    </location>
</feature>
<reference evidence="2" key="1">
    <citation type="submission" date="2022-03" db="EMBL/GenBank/DDBJ databases">
        <authorList>
            <person name="Martin C."/>
        </authorList>
    </citation>
    <scope>NUCLEOTIDE SEQUENCE</scope>
</reference>
<feature type="domain" description="Fibronectin type-III" evidence="1">
    <location>
        <begin position="25"/>
        <end position="107"/>
    </location>
</feature>
<accession>A0A8S4Q2G7</accession>
<name>A0A8S4Q2G7_OWEFU</name>
<dbReference type="CDD" id="cd00063">
    <property type="entry name" value="FN3"/>
    <property type="match status" value="1"/>
</dbReference>
<dbReference type="PROSITE" id="PS50853">
    <property type="entry name" value="FN3"/>
    <property type="match status" value="1"/>
</dbReference>
<proteinExistence type="predicted"/>
<evidence type="ECO:0000313" key="3">
    <source>
        <dbReference type="Proteomes" id="UP000749559"/>
    </source>
</evidence>
<dbReference type="SUPFAM" id="SSF49265">
    <property type="entry name" value="Fibronectin type III"/>
    <property type="match status" value="1"/>
</dbReference>
<dbReference type="Proteomes" id="UP000749559">
    <property type="component" value="Unassembled WGS sequence"/>
</dbReference>
<dbReference type="InterPro" id="IPR036116">
    <property type="entry name" value="FN3_sf"/>
</dbReference>
<feature type="non-terminal residue" evidence="2">
    <location>
        <position position="107"/>
    </location>
</feature>
<dbReference type="SMART" id="SM00060">
    <property type="entry name" value="FN3"/>
    <property type="match status" value="1"/>
</dbReference>
<sequence length="107" mass="11653">QYTVSVWVVSNGQQSTNTNGMGNVCPSIPIEVSSEVTKRELTVNWLKTDGHDDPDEYEITINSPQMKKTVGGDKRTVQFTGLTPGKRYDISVVAKVSSPECFSVAAT</sequence>